<evidence type="ECO:0000256" key="1">
    <source>
        <dbReference type="ARBA" id="ARBA00001974"/>
    </source>
</evidence>
<dbReference type="InterPro" id="IPR029041">
    <property type="entry name" value="FAD-linked_oxidoreductase-like"/>
</dbReference>
<evidence type="ECO:0000256" key="9">
    <source>
        <dbReference type="ARBA" id="ARBA00048779"/>
    </source>
</evidence>
<keyword evidence="8" id="KW-0642">Proline metabolism</keyword>
<dbReference type="EMBL" id="JBHLUX010000023">
    <property type="protein sequence ID" value="MFC0470561.1"/>
    <property type="molecule type" value="Genomic_DNA"/>
</dbReference>
<reference evidence="11 12" key="1">
    <citation type="submission" date="2024-09" db="EMBL/GenBank/DDBJ databases">
        <authorList>
            <person name="Sun Q."/>
            <person name="Mori K."/>
        </authorList>
    </citation>
    <scope>NUCLEOTIDE SEQUENCE [LARGE SCALE GENOMIC DNA]</scope>
    <source>
        <strain evidence="11 12">NCAIM B.02610</strain>
    </source>
</reference>
<dbReference type="SUPFAM" id="SSF51730">
    <property type="entry name" value="FAD-linked oxidoreductase"/>
    <property type="match status" value="1"/>
</dbReference>
<keyword evidence="12" id="KW-1185">Reference proteome</keyword>
<proteinExistence type="predicted"/>
<organism evidence="11 12">
    <name type="scientific">Halalkalibacter kiskunsagensis</name>
    <dbReference type="NCBI Taxonomy" id="1548599"/>
    <lineage>
        <taxon>Bacteria</taxon>
        <taxon>Bacillati</taxon>
        <taxon>Bacillota</taxon>
        <taxon>Bacilli</taxon>
        <taxon>Bacillales</taxon>
        <taxon>Bacillaceae</taxon>
        <taxon>Halalkalibacter</taxon>
    </lineage>
</organism>
<comment type="catalytic activity">
    <reaction evidence="9">
        <text>L-proline + a quinone = (S)-1-pyrroline-5-carboxylate + a quinol + H(+)</text>
        <dbReference type="Rhea" id="RHEA:23784"/>
        <dbReference type="ChEBI" id="CHEBI:15378"/>
        <dbReference type="ChEBI" id="CHEBI:17388"/>
        <dbReference type="ChEBI" id="CHEBI:24646"/>
        <dbReference type="ChEBI" id="CHEBI:60039"/>
        <dbReference type="ChEBI" id="CHEBI:132124"/>
        <dbReference type="EC" id="1.5.5.2"/>
    </reaction>
</comment>
<protein>
    <recommendedName>
        <fullName evidence="3">proline dehydrogenase</fullName>
        <ecNumber evidence="3">1.5.5.2</ecNumber>
    </recommendedName>
</protein>
<evidence type="ECO:0000313" key="11">
    <source>
        <dbReference type="EMBL" id="MFC0470561.1"/>
    </source>
</evidence>
<dbReference type="Gene3D" id="3.20.20.220">
    <property type="match status" value="1"/>
</dbReference>
<keyword evidence="4" id="KW-0285">Flavoprotein</keyword>
<evidence type="ECO:0000256" key="8">
    <source>
        <dbReference type="ARBA" id="ARBA00023062"/>
    </source>
</evidence>
<dbReference type="PANTHER" id="PTHR13914:SF0">
    <property type="entry name" value="PROLINE DEHYDROGENASE 1, MITOCHONDRIAL"/>
    <property type="match status" value="1"/>
</dbReference>
<evidence type="ECO:0000256" key="6">
    <source>
        <dbReference type="ARBA" id="ARBA00022827"/>
    </source>
</evidence>
<comment type="cofactor">
    <cofactor evidence="1">
        <name>FAD</name>
        <dbReference type="ChEBI" id="CHEBI:57692"/>
    </cofactor>
</comment>
<evidence type="ECO:0000259" key="10">
    <source>
        <dbReference type="Pfam" id="PF01619"/>
    </source>
</evidence>
<dbReference type="RefSeq" id="WP_335961499.1">
    <property type="nucleotide sequence ID" value="NZ_JAXBLX010000018.1"/>
</dbReference>
<evidence type="ECO:0000313" key="12">
    <source>
        <dbReference type="Proteomes" id="UP001589838"/>
    </source>
</evidence>
<evidence type="ECO:0000256" key="7">
    <source>
        <dbReference type="ARBA" id="ARBA00023002"/>
    </source>
</evidence>
<dbReference type="Proteomes" id="UP001589838">
    <property type="component" value="Unassembled WGS sequence"/>
</dbReference>
<keyword evidence="7" id="KW-0560">Oxidoreductase</keyword>
<evidence type="ECO:0000256" key="2">
    <source>
        <dbReference type="ARBA" id="ARBA00004739"/>
    </source>
</evidence>
<dbReference type="EC" id="1.5.5.2" evidence="3"/>
<dbReference type="InterPro" id="IPR008219">
    <property type="entry name" value="PRODH_bac_arc"/>
</dbReference>
<feature type="domain" description="Proline dehydrogenase" evidence="10">
    <location>
        <begin position="57"/>
        <end position="308"/>
    </location>
</feature>
<evidence type="ECO:0000256" key="5">
    <source>
        <dbReference type="ARBA" id="ARBA00022741"/>
    </source>
</evidence>
<dbReference type="PIRSF" id="PIRSF000196">
    <property type="entry name" value="Pro_dehydrog"/>
    <property type="match status" value="1"/>
</dbReference>
<sequence length="316" mass="36273">MYRSKVQGGSVVLVETLSKNFFLYLSKNKVLNKSAKRWGLKLGAAQVVAGVSVASVVKVVKALNEKGLVCTVDHLGEFVLNREEAIESTNICIETLEAIATTGVNCNLSLKLTQLGLDIDRKLCVENILRILEVAKKNHNFIRIDMEDYAHYHQTLEIFRELRRKYNNVGTVIQAYLHCAQKDLESLKGIPLRLVKGAYKEAPEVAYQKKEQIDENYMKLIKQHLLTGSYTAIASHDHEIIAKVKRFCIEQQIPKSQFEFQMLYGFRTDMQERIAKEGYTMRVYVPFGNDWYGYFMRRLAERPQNVSFALKGFFSK</sequence>
<keyword evidence="6" id="KW-0274">FAD</keyword>
<evidence type="ECO:0000256" key="3">
    <source>
        <dbReference type="ARBA" id="ARBA00012695"/>
    </source>
</evidence>
<dbReference type="PANTHER" id="PTHR13914">
    <property type="entry name" value="PROLINE OXIDASE"/>
    <property type="match status" value="1"/>
</dbReference>
<name>A0ABV6KB75_9BACI</name>
<accession>A0ABV6KB75</accession>
<dbReference type="InterPro" id="IPR015659">
    <property type="entry name" value="Proline_oxidase"/>
</dbReference>
<evidence type="ECO:0000256" key="4">
    <source>
        <dbReference type="ARBA" id="ARBA00022630"/>
    </source>
</evidence>
<comment type="pathway">
    <text evidence="2">Amino-acid degradation; L-proline degradation into L-glutamate; L-glutamate from L-proline: step 1/2.</text>
</comment>
<dbReference type="Pfam" id="PF01619">
    <property type="entry name" value="Pro_dh"/>
    <property type="match status" value="1"/>
</dbReference>
<dbReference type="InterPro" id="IPR002872">
    <property type="entry name" value="Proline_DH_dom"/>
</dbReference>
<comment type="caution">
    <text evidence="11">The sequence shown here is derived from an EMBL/GenBank/DDBJ whole genome shotgun (WGS) entry which is preliminary data.</text>
</comment>
<keyword evidence="5" id="KW-0547">Nucleotide-binding</keyword>
<gene>
    <name evidence="11" type="ORF">ACFFHM_08645</name>
</gene>